<dbReference type="AlphaFoldDB" id="A0A1G8UPW5"/>
<dbReference type="InterPro" id="IPR056494">
    <property type="entry name" value="DUF7108_C"/>
</dbReference>
<dbReference type="Pfam" id="PF23420">
    <property type="entry name" value="DUF7108_C"/>
    <property type="match status" value="1"/>
</dbReference>
<keyword evidence="5" id="KW-1185">Reference proteome</keyword>
<evidence type="ECO:0008006" key="6">
    <source>
        <dbReference type="Google" id="ProtNLM"/>
    </source>
</evidence>
<dbReference type="RefSeq" id="WP_092700771.1">
    <property type="nucleotide sequence ID" value="NZ_FNFC01000005.1"/>
</dbReference>
<feature type="domain" description="DUF7108" evidence="2">
    <location>
        <begin position="18"/>
        <end position="101"/>
    </location>
</feature>
<evidence type="ECO:0000313" key="5">
    <source>
        <dbReference type="Proteomes" id="UP000198856"/>
    </source>
</evidence>
<name>A0A1G8UPW5_9EURY</name>
<dbReference type="STRING" id="890420.SAMN05216226_10549"/>
<reference evidence="4 5" key="1">
    <citation type="submission" date="2016-10" db="EMBL/GenBank/DDBJ databases">
        <authorList>
            <person name="de Groot N.N."/>
        </authorList>
    </citation>
    <scope>NUCLEOTIDE SEQUENCE [LARGE SCALE GENOMIC DNA]</scope>
    <source>
        <strain evidence="4 5">IBRC-M10015</strain>
    </source>
</reference>
<proteinExistence type="predicted"/>
<evidence type="ECO:0000256" key="1">
    <source>
        <dbReference type="SAM" id="MobiDB-lite"/>
    </source>
</evidence>
<protein>
    <recommendedName>
        <fullName evidence="6">RnhA operon protein</fullName>
    </recommendedName>
</protein>
<dbReference type="OrthoDB" id="203809at2157"/>
<dbReference type="Proteomes" id="UP000198856">
    <property type="component" value="Unassembled WGS sequence"/>
</dbReference>
<organism evidence="4 5">
    <name type="scientific">Halovenus aranensis</name>
    <dbReference type="NCBI Taxonomy" id="890420"/>
    <lineage>
        <taxon>Archaea</taxon>
        <taxon>Methanobacteriati</taxon>
        <taxon>Methanobacteriota</taxon>
        <taxon>Stenosarchaea group</taxon>
        <taxon>Halobacteria</taxon>
        <taxon>Halobacteriales</taxon>
        <taxon>Haloarculaceae</taxon>
        <taxon>Halovenus</taxon>
    </lineage>
</organism>
<evidence type="ECO:0000313" key="4">
    <source>
        <dbReference type="EMBL" id="SDJ55833.1"/>
    </source>
</evidence>
<feature type="region of interest" description="Disordered" evidence="1">
    <location>
        <begin position="1"/>
        <end position="22"/>
    </location>
</feature>
<sequence length="200" mass="22930">MAENHSDSVDEATDEQPLPAEVVDQAEQLTRRAREAVDDNEATAYRERRAELLTEYDYRARIRNDDDDVLVLYPDEWLTDGVAQLEAIEDLDRGIERPLEGAGDAEQWRAIEEHNRDLADRVEAAHGEVHGENAHALADFMSNHYAKEIERATGEEVAEFREEYFPRNAWPSDEQQAAIDASLEYVFECAQTEPPAWREN</sequence>
<evidence type="ECO:0000259" key="3">
    <source>
        <dbReference type="Pfam" id="PF23420"/>
    </source>
</evidence>
<gene>
    <name evidence="4" type="ORF">SAMN05216226_10549</name>
</gene>
<dbReference type="EMBL" id="FNFC01000005">
    <property type="protein sequence ID" value="SDJ55833.1"/>
    <property type="molecule type" value="Genomic_DNA"/>
</dbReference>
<accession>A0A1G8UPW5</accession>
<dbReference type="InterPro" id="IPR055532">
    <property type="entry name" value="DUF7108_N"/>
</dbReference>
<evidence type="ECO:0000259" key="2">
    <source>
        <dbReference type="Pfam" id="PF23418"/>
    </source>
</evidence>
<feature type="domain" description="DUF7108" evidence="3">
    <location>
        <begin position="106"/>
        <end position="194"/>
    </location>
</feature>
<dbReference type="Pfam" id="PF23418">
    <property type="entry name" value="DUF7108"/>
    <property type="match status" value="1"/>
</dbReference>